<feature type="compositionally biased region" description="Polar residues" evidence="1">
    <location>
        <begin position="147"/>
        <end position="157"/>
    </location>
</feature>
<sequence>MKTARRTTRRQSTSILAVSDCGCRLRKSSGLQGKRSTAHLPMRLRPPQFESDPLPSIFIIRNPEAAPPERQSRIHESLPPVCLLSPPNRLYYMCHLFRLRIHAGSWERSGVDLAVPDHDCHSRTSSRALAAGSANSPVLQVMPTHTHALQPSRSSASCPLGSASPKPTSRSRIIIAVCVLFPESRRLISSASARMPAAGSAVQSDALTRTSYDASNPSTGSRCGVRGRRGTCGSHGVNGRRIDWLLYSLARKK</sequence>
<evidence type="ECO:0000313" key="2">
    <source>
        <dbReference type="EMBL" id="KAK6969427.1"/>
    </source>
</evidence>
<organism evidence="2 3">
    <name type="scientific">Favolaschia claudopus</name>
    <dbReference type="NCBI Taxonomy" id="2862362"/>
    <lineage>
        <taxon>Eukaryota</taxon>
        <taxon>Fungi</taxon>
        <taxon>Dikarya</taxon>
        <taxon>Basidiomycota</taxon>
        <taxon>Agaricomycotina</taxon>
        <taxon>Agaricomycetes</taxon>
        <taxon>Agaricomycetidae</taxon>
        <taxon>Agaricales</taxon>
        <taxon>Marasmiineae</taxon>
        <taxon>Mycenaceae</taxon>
        <taxon>Favolaschia</taxon>
    </lineage>
</organism>
<evidence type="ECO:0000256" key="1">
    <source>
        <dbReference type="SAM" id="MobiDB-lite"/>
    </source>
</evidence>
<feature type="compositionally biased region" description="Polar residues" evidence="1">
    <location>
        <begin position="201"/>
        <end position="217"/>
    </location>
</feature>
<dbReference type="Proteomes" id="UP001362999">
    <property type="component" value="Unassembled WGS sequence"/>
</dbReference>
<feature type="region of interest" description="Disordered" evidence="1">
    <location>
        <begin position="199"/>
        <end position="233"/>
    </location>
</feature>
<dbReference type="EMBL" id="JAWWNJ010000224">
    <property type="protein sequence ID" value="KAK6969427.1"/>
    <property type="molecule type" value="Genomic_DNA"/>
</dbReference>
<keyword evidence="3" id="KW-1185">Reference proteome</keyword>
<reference evidence="2 3" key="1">
    <citation type="journal article" date="2024" name="J Genomics">
        <title>Draft genome sequencing and assembly of Favolaschia claudopus CIRM-BRFM 2984 isolated from oak limbs.</title>
        <authorList>
            <person name="Navarro D."/>
            <person name="Drula E."/>
            <person name="Chaduli D."/>
            <person name="Cazenave R."/>
            <person name="Ahrendt S."/>
            <person name="Wang J."/>
            <person name="Lipzen A."/>
            <person name="Daum C."/>
            <person name="Barry K."/>
            <person name="Grigoriev I.V."/>
            <person name="Favel A."/>
            <person name="Rosso M.N."/>
            <person name="Martin F."/>
        </authorList>
    </citation>
    <scope>NUCLEOTIDE SEQUENCE [LARGE SCALE GENOMIC DNA]</scope>
    <source>
        <strain evidence="2 3">CIRM-BRFM 2984</strain>
    </source>
</reference>
<gene>
    <name evidence="2" type="ORF">R3P38DRAFT_758892</name>
</gene>
<dbReference type="AlphaFoldDB" id="A0AAV9Z363"/>
<protein>
    <submittedName>
        <fullName evidence="2">Uncharacterized protein</fullName>
    </submittedName>
</protein>
<proteinExistence type="predicted"/>
<name>A0AAV9Z363_9AGAR</name>
<accession>A0AAV9Z363</accession>
<feature type="region of interest" description="Disordered" evidence="1">
    <location>
        <begin position="147"/>
        <end position="167"/>
    </location>
</feature>
<evidence type="ECO:0000313" key="3">
    <source>
        <dbReference type="Proteomes" id="UP001362999"/>
    </source>
</evidence>
<comment type="caution">
    <text evidence="2">The sequence shown here is derived from an EMBL/GenBank/DDBJ whole genome shotgun (WGS) entry which is preliminary data.</text>
</comment>